<feature type="domain" description="Ketoreductase" evidence="4">
    <location>
        <begin position="1"/>
        <end position="176"/>
    </location>
</feature>
<dbReference type="SUPFAM" id="SSF51735">
    <property type="entry name" value="NAD(P)-binding Rossmann-fold domains"/>
    <property type="match status" value="1"/>
</dbReference>
<dbReference type="Pfam" id="PF13561">
    <property type="entry name" value="adh_short_C2"/>
    <property type="match status" value="1"/>
</dbReference>
<organism evidence="5 6">
    <name type="scientific">Marinithermofilum abyssi</name>
    <dbReference type="NCBI Taxonomy" id="1571185"/>
    <lineage>
        <taxon>Bacteria</taxon>
        <taxon>Bacillati</taxon>
        <taxon>Bacillota</taxon>
        <taxon>Bacilli</taxon>
        <taxon>Bacillales</taxon>
        <taxon>Thermoactinomycetaceae</taxon>
        <taxon>Marinithermofilum</taxon>
    </lineage>
</organism>
<dbReference type="GO" id="GO:0030497">
    <property type="term" value="P:fatty acid elongation"/>
    <property type="evidence" value="ECO:0007669"/>
    <property type="project" value="TreeGrafter"/>
</dbReference>
<evidence type="ECO:0000256" key="1">
    <source>
        <dbReference type="ARBA" id="ARBA00006484"/>
    </source>
</evidence>
<reference evidence="5" key="1">
    <citation type="journal article" date="2014" name="Int. J. Syst. Evol. Microbiol.">
        <title>Complete genome sequence of Corynebacterium casei LMG S-19264T (=DSM 44701T), isolated from a smear-ripened cheese.</title>
        <authorList>
            <consortium name="US DOE Joint Genome Institute (JGI-PGF)"/>
            <person name="Walter F."/>
            <person name="Albersmeier A."/>
            <person name="Kalinowski J."/>
            <person name="Ruckert C."/>
        </authorList>
    </citation>
    <scope>NUCLEOTIDE SEQUENCE</scope>
    <source>
        <strain evidence="5">CGMCC 1.15179</strain>
    </source>
</reference>
<dbReference type="Proteomes" id="UP000625210">
    <property type="component" value="Unassembled WGS sequence"/>
</dbReference>
<dbReference type="InterPro" id="IPR002347">
    <property type="entry name" value="SDR_fam"/>
</dbReference>
<dbReference type="NCBIfam" id="NF005559">
    <property type="entry name" value="PRK07231.1"/>
    <property type="match status" value="1"/>
</dbReference>
<accession>A0A8J2YCF9</accession>
<dbReference type="InterPro" id="IPR020904">
    <property type="entry name" value="Sc_DH/Rdtase_CS"/>
</dbReference>
<dbReference type="CDD" id="cd05333">
    <property type="entry name" value="BKR_SDR_c"/>
    <property type="match status" value="1"/>
</dbReference>
<dbReference type="NCBIfam" id="NF009466">
    <property type="entry name" value="PRK12826.1-2"/>
    <property type="match status" value="1"/>
</dbReference>
<dbReference type="FunFam" id="3.40.50.720:FF:000115">
    <property type="entry name" value="3-oxoacyl-[acyl-carrier-protein] reductase FabG"/>
    <property type="match status" value="1"/>
</dbReference>
<dbReference type="PROSITE" id="PS00061">
    <property type="entry name" value="ADH_SHORT"/>
    <property type="match status" value="1"/>
</dbReference>
<evidence type="ECO:0000259" key="4">
    <source>
        <dbReference type="SMART" id="SM00822"/>
    </source>
</evidence>
<name>A0A8J2YCF9_9BACL</name>
<gene>
    <name evidence="5" type="primary">fabG</name>
    <name evidence="5" type="ORF">GCM10011571_16480</name>
</gene>
<evidence type="ECO:0000313" key="5">
    <source>
        <dbReference type="EMBL" id="GGE15568.1"/>
    </source>
</evidence>
<comment type="caution">
    <text evidence="5">The sequence shown here is derived from an EMBL/GenBank/DDBJ whole genome shotgun (WGS) entry which is preliminary data.</text>
</comment>
<keyword evidence="3" id="KW-0560">Oxidoreductase</keyword>
<dbReference type="PANTHER" id="PTHR42760">
    <property type="entry name" value="SHORT-CHAIN DEHYDROGENASES/REDUCTASES FAMILY MEMBER"/>
    <property type="match status" value="1"/>
</dbReference>
<dbReference type="SMART" id="SM00822">
    <property type="entry name" value="PKS_KR"/>
    <property type="match status" value="1"/>
</dbReference>
<dbReference type="InterPro" id="IPR057326">
    <property type="entry name" value="KR_dom"/>
</dbReference>
<dbReference type="PANTHER" id="PTHR42760:SF40">
    <property type="entry name" value="3-OXOACYL-[ACYL-CARRIER-PROTEIN] REDUCTASE, CHLOROPLASTIC"/>
    <property type="match status" value="1"/>
</dbReference>
<dbReference type="NCBIfam" id="NF004198">
    <property type="entry name" value="PRK05653.1-3"/>
    <property type="match status" value="1"/>
</dbReference>
<reference evidence="5" key="2">
    <citation type="submission" date="2020-09" db="EMBL/GenBank/DDBJ databases">
        <authorList>
            <person name="Sun Q."/>
            <person name="Zhou Y."/>
        </authorList>
    </citation>
    <scope>NUCLEOTIDE SEQUENCE</scope>
    <source>
        <strain evidence="5">CGMCC 1.15179</strain>
    </source>
</reference>
<proteinExistence type="inferred from homology"/>
<dbReference type="AlphaFoldDB" id="A0A8J2YCF9"/>
<dbReference type="Gene3D" id="3.40.50.720">
    <property type="entry name" value="NAD(P)-binding Rossmann-like Domain"/>
    <property type="match status" value="1"/>
</dbReference>
<sequence>MVTGASRGIGKGIAQRFAQEGAKICLADVSEDPLRAAEKELKEQELEVIAIKTDVTDRNQVENTVNEIVQKWGRLDILVNNAGIIRDNLLFKMTDDDWNHVLNVHLTGSFLCSRAVQKHMVEQNYGRIINLSSTSALGNRGQANYSAAKAGLQGFTKTLAIELGKFGITCNAIAPGFIETDMTKATAARIGVDFEAFVEAARQQIPVGRTGKPEDIAHAALFFASEESSFVNGQVLYVAGGPKA</sequence>
<protein>
    <submittedName>
        <fullName evidence="5">3-oxoacyl-ACP reductase</fullName>
    </submittedName>
</protein>
<keyword evidence="2" id="KW-0521">NADP</keyword>
<dbReference type="EMBL" id="BMHQ01000005">
    <property type="protein sequence ID" value="GGE15568.1"/>
    <property type="molecule type" value="Genomic_DNA"/>
</dbReference>
<dbReference type="PRINTS" id="PR00081">
    <property type="entry name" value="GDHRDH"/>
</dbReference>
<evidence type="ECO:0000313" key="6">
    <source>
        <dbReference type="Proteomes" id="UP000625210"/>
    </source>
</evidence>
<evidence type="ECO:0000256" key="2">
    <source>
        <dbReference type="ARBA" id="ARBA00022857"/>
    </source>
</evidence>
<evidence type="ECO:0000256" key="3">
    <source>
        <dbReference type="ARBA" id="ARBA00023002"/>
    </source>
</evidence>
<keyword evidence="6" id="KW-1185">Reference proteome</keyword>
<dbReference type="PRINTS" id="PR00080">
    <property type="entry name" value="SDRFAMILY"/>
</dbReference>
<dbReference type="InterPro" id="IPR036291">
    <property type="entry name" value="NAD(P)-bd_dom_sf"/>
</dbReference>
<dbReference type="GO" id="GO:0016616">
    <property type="term" value="F:oxidoreductase activity, acting on the CH-OH group of donors, NAD or NADP as acceptor"/>
    <property type="evidence" value="ECO:0007669"/>
    <property type="project" value="UniProtKB-ARBA"/>
</dbReference>
<comment type="similarity">
    <text evidence="1">Belongs to the short-chain dehydrogenases/reductases (SDR) family.</text>
</comment>